<accession>A0A150Q972</accession>
<dbReference type="Proteomes" id="UP000075260">
    <property type="component" value="Unassembled WGS sequence"/>
</dbReference>
<proteinExistence type="predicted"/>
<dbReference type="AlphaFoldDB" id="A0A150Q972"/>
<dbReference type="EMBL" id="JEMA01000907">
    <property type="protein sequence ID" value="KYF64525.1"/>
    <property type="molecule type" value="Genomic_DNA"/>
</dbReference>
<dbReference type="RefSeq" id="WP_061611634.1">
    <property type="nucleotide sequence ID" value="NZ_JEMA01000907.1"/>
</dbReference>
<gene>
    <name evidence="1" type="ORF">BE15_04475</name>
</gene>
<comment type="caution">
    <text evidence="1">The sequence shown here is derived from an EMBL/GenBank/DDBJ whole genome shotgun (WGS) entry which is preliminary data.</text>
</comment>
<protein>
    <submittedName>
        <fullName evidence="1">Uncharacterized protein</fullName>
    </submittedName>
</protein>
<reference evidence="1 2" key="1">
    <citation type="submission" date="2014-02" db="EMBL/GenBank/DDBJ databases">
        <title>The small core and large imbalanced accessory genome model reveals a collaborative survival strategy of Sorangium cellulosum strains in nature.</title>
        <authorList>
            <person name="Han K."/>
            <person name="Peng R."/>
            <person name="Blom J."/>
            <person name="Li Y.-Z."/>
        </authorList>
    </citation>
    <scope>NUCLEOTIDE SEQUENCE [LARGE SCALE GENOMIC DNA]</scope>
    <source>
        <strain evidence="1 2">So0008-312</strain>
    </source>
</reference>
<dbReference type="OrthoDB" id="5502417at2"/>
<organism evidence="1 2">
    <name type="scientific">Sorangium cellulosum</name>
    <name type="common">Polyangium cellulosum</name>
    <dbReference type="NCBI Taxonomy" id="56"/>
    <lineage>
        <taxon>Bacteria</taxon>
        <taxon>Pseudomonadati</taxon>
        <taxon>Myxococcota</taxon>
        <taxon>Polyangia</taxon>
        <taxon>Polyangiales</taxon>
        <taxon>Polyangiaceae</taxon>
        <taxon>Sorangium</taxon>
    </lineage>
</organism>
<evidence type="ECO:0000313" key="1">
    <source>
        <dbReference type="EMBL" id="KYF64525.1"/>
    </source>
</evidence>
<name>A0A150Q972_SORCE</name>
<evidence type="ECO:0000313" key="2">
    <source>
        <dbReference type="Proteomes" id="UP000075260"/>
    </source>
</evidence>
<sequence>MALIDKLEKMLPGWALERSHWLALGGTLAAVFDALIDGARDGVFGALPGQVDDLPFLGGFAGTDGLPLIGRDRRIPRGILETAGVYAAALRDWRFIHRRAGLAFGFLSQVRRVLGPSFPRVRLVSSSGIWHTIEADGTMKMHTPAGTGFQISAQGVSTPLTSAAHPWDWDGSSDLFRCWLIVYAPVDGLVPANEGEWGDGSTRWGGEGDPGGGLIGIDSTLAFVDQLRGLVAAFGADGVTVPWIIVAFDQSSFDPETPGPYPAAGMPDGTWGRAGRLIGGVYSRTRLSTARYVRGVS</sequence>